<feature type="transmembrane region" description="Helical" evidence="6">
    <location>
        <begin position="58"/>
        <end position="77"/>
    </location>
</feature>
<dbReference type="InterPro" id="IPR020846">
    <property type="entry name" value="MFS_dom"/>
</dbReference>
<dbReference type="PROSITE" id="PS50850">
    <property type="entry name" value="MFS"/>
    <property type="match status" value="1"/>
</dbReference>
<dbReference type="PRINTS" id="PR01036">
    <property type="entry name" value="TCRTETB"/>
</dbReference>
<feature type="transmembrane region" description="Helical" evidence="6">
    <location>
        <begin position="254"/>
        <end position="274"/>
    </location>
</feature>
<feature type="domain" description="Major facilitator superfamily (MFS) profile" evidence="7">
    <location>
        <begin position="1"/>
        <end position="483"/>
    </location>
</feature>
<feature type="transmembrane region" description="Helical" evidence="6">
    <location>
        <begin position="294"/>
        <end position="312"/>
    </location>
</feature>
<dbReference type="InterPro" id="IPR036259">
    <property type="entry name" value="MFS_trans_sf"/>
</dbReference>
<dbReference type="InterPro" id="IPR011701">
    <property type="entry name" value="MFS"/>
</dbReference>
<comment type="subcellular location">
    <subcellularLocation>
        <location evidence="1">Membrane</location>
        <topology evidence="1">Multi-pass membrane protein</topology>
    </subcellularLocation>
</comment>
<keyword evidence="3 6" id="KW-1133">Transmembrane helix</keyword>
<evidence type="ECO:0000256" key="5">
    <source>
        <dbReference type="SAM" id="MobiDB-lite"/>
    </source>
</evidence>
<feature type="transmembrane region" description="Helical" evidence="6">
    <location>
        <begin position="188"/>
        <end position="207"/>
    </location>
</feature>
<sequence length="528" mass="56036">MATFVFSLELSSISTALPVIVNELHGTQFVWVGSAYALAATAWLPLSGNLAQIFGRRPVMLGTLLVFMIGSAMSGAAPSMNFLIAARTIQGIGGGGIASLTQIIVSDLVPLKERGIFNGLTGIAWTFGSGAGPIIGGSLADRGQWRWLFYLNIPICALSGAFVFMFLRLPTPPGTMREKLRKIDWIGNFLVIASTAACVVALTWAGIEFPWSSARVLVPLILGILGLVAFFLYEGLLAPNPMVPFSFLSTRTGFSGYLQTFLMPIVMLGVLYYFPVYFQACLGASPTRTGVNTLVIALLMNPVTIFSGVSVAKSGHYRPQLWAGWAILMAGCGAFSTLNPSSTKGDYFGFQALIATGSGLVAATTYFPVLAPLPVSANGPALALFTFLRNFAQVWGITIGGTILQNGLLQRLPPDFVNSLPAGLGHGTGLAFAAIPAIKLLDEPLRSEVRQAFSDSLRVVWLVLIGIAGAGLLVSLAMNALPLHTNVDEAWKLDDPAAGNKDAEKQQERSMGSESSAPDVNVEPKSTR</sequence>
<evidence type="ECO:0000256" key="4">
    <source>
        <dbReference type="ARBA" id="ARBA00023136"/>
    </source>
</evidence>
<feature type="compositionally biased region" description="Basic and acidic residues" evidence="5">
    <location>
        <begin position="494"/>
        <end position="508"/>
    </location>
</feature>
<feature type="transmembrane region" description="Helical" evidence="6">
    <location>
        <begin position="459"/>
        <end position="481"/>
    </location>
</feature>
<evidence type="ECO:0000256" key="2">
    <source>
        <dbReference type="ARBA" id="ARBA00022692"/>
    </source>
</evidence>
<name>A0ABR3JAA9_9AGAR</name>
<protein>
    <recommendedName>
        <fullName evidence="7">Major facilitator superfamily (MFS) profile domain-containing protein</fullName>
    </recommendedName>
</protein>
<dbReference type="PANTHER" id="PTHR23501:SF102">
    <property type="entry name" value="DRUG TRANSPORTER, PUTATIVE (AFU_ORTHOLOGUE AFUA_3G08530)-RELATED"/>
    <property type="match status" value="1"/>
</dbReference>
<feature type="transmembrane region" description="Helical" evidence="6">
    <location>
        <begin position="416"/>
        <end position="438"/>
    </location>
</feature>
<feature type="transmembrane region" description="Helical" evidence="6">
    <location>
        <begin position="321"/>
        <end position="338"/>
    </location>
</feature>
<feature type="compositionally biased region" description="Polar residues" evidence="5">
    <location>
        <begin position="509"/>
        <end position="518"/>
    </location>
</feature>
<dbReference type="Proteomes" id="UP001556367">
    <property type="component" value="Unassembled WGS sequence"/>
</dbReference>
<evidence type="ECO:0000313" key="9">
    <source>
        <dbReference type="Proteomes" id="UP001556367"/>
    </source>
</evidence>
<evidence type="ECO:0000256" key="3">
    <source>
        <dbReference type="ARBA" id="ARBA00022989"/>
    </source>
</evidence>
<keyword evidence="2 6" id="KW-0812">Transmembrane</keyword>
<organism evidence="8 9">
    <name type="scientific">Hohenbuehelia grisea</name>
    <dbReference type="NCBI Taxonomy" id="104357"/>
    <lineage>
        <taxon>Eukaryota</taxon>
        <taxon>Fungi</taxon>
        <taxon>Dikarya</taxon>
        <taxon>Basidiomycota</taxon>
        <taxon>Agaricomycotina</taxon>
        <taxon>Agaricomycetes</taxon>
        <taxon>Agaricomycetidae</taxon>
        <taxon>Agaricales</taxon>
        <taxon>Pleurotineae</taxon>
        <taxon>Pleurotaceae</taxon>
        <taxon>Hohenbuehelia</taxon>
    </lineage>
</organism>
<feature type="transmembrane region" description="Helical" evidence="6">
    <location>
        <begin position="147"/>
        <end position="167"/>
    </location>
</feature>
<dbReference type="PANTHER" id="PTHR23501">
    <property type="entry name" value="MAJOR FACILITATOR SUPERFAMILY"/>
    <property type="match status" value="1"/>
</dbReference>
<feature type="transmembrane region" description="Helical" evidence="6">
    <location>
        <begin position="381"/>
        <end position="404"/>
    </location>
</feature>
<dbReference type="SUPFAM" id="SSF103473">
    <property type="entry name" value="MFS general substrate transporter"/>
    <property type="match status" value="1"/>
</dbReference>
<feature type="transmembrane region" description="Helical" evidence="6">
    <location>
        <begin position="213"/>
        <end position="233"/>
    </location>
</feature>
<feature type="transmembrane region" description="Helical" evidence="6">
    <location>
        <begin position="350"/>
        <end position="369"/>
    </location>
</feature>
<accession>A0ABR3JAA9</accession>
<gene>
    <name evidence="8" type="ORF">HGRIS_006755</name>
</gene>
<dbReference type="Pfam" id="PF07690">
    <property type="entry name" value="MFS_1"/>
    <property type="match status" value="1"/>
</dbReference>
<evidence type="ECO:0000259" key="7">
    <source>
        <dbReference type="PROSITE" id="PS50850"/>
    </source>
</evidence>
<evidence type="ECO:0000256" key="6">
    <source>
        <dbReference type="SAM" id="Phobius"/>
    </source>
</evidence>
<evidence type="ECO:0000256" key="1">
    <source>
        <dbReference type="ARBA" id="ARBA00004141"/>
    </source>
</evidence>
<feature type="region of interest" description="Disordered" evidence="5">
    <location>
        <begin position="494"/>
        <end position="528"/>
    </location>
</feature>
<evidence type="ECO:0000313" key="8">
    <source>
        <dbReference type="EMBL" id="KAL0952492.1"/>
    </source>
</evidence>
<proteinExistence type="predicted"/>
<comment type="caution">
    <text evidence="8">The sequence shown here is derived from an EMBL/GenBank/DDBJ whole genome shotgun (WGS) entry which is preliminary data.</text>
</comment>
<feature type="transmembrane region" description="Helical" evidence="6">
    <location>
        <begin position="28"/>
        <end position="46"/>
    </location>
</feature>
<dbReference type="EMBL" id="JASNQZ010000010">
    <property type="protein sequence ID" value="KAL0952492.1"/>
    <property type="molecule type" value="Genomic_DNA"/>
</dbReference>
<keyword evidence="4 6" id="KW-0472">Membrane</keyword>
<dbReference type="Gene3D" id="1.20.1250.20">
    <property type="entry name" value="MFS general substrate transporter like domains"/>
    <property type="match status" value="1"/>
</dbReference>
<reference evidence="9" key="1">
    <citation type="submission" date="2024-06" db="EMBL/GenBank/DDBJ databases">
        <title>Multi-omics analyses provide insights into the biosynthesis of the anticancer antibiotic pleurotin in Hohenbuehelia grisea.</title>
        <authorList>
            <person name="Weaver J.A."/>
            <person name="Alberti F."/>
        </authorList>
    </citation>
    <scope>NUCLEOTIDE SEQUENCE [LARGE SCALE GENOMIC DNA]</scope>
    <source>
        <strain evidence="9">T-177</strain>
    </source>
</reference>
<keyword evidence="9" id="KW-1185">Reference proteome</keyword>
<feature type="transmembrane region" description="Helical" evidence="6">
    <location>
        <begin position="116"/>
        <end position="135"/>
    </location>
</feature>